<evidence type="ECO:0000313" key="2">
    <source>
        <dbReference type="Proteomes" id="UP001182991"/>
    </source>
</evidence>
<sequence length="49" mass="6013">MKEYYIIKPSILNLEQRLEKFPPNFKFCKDYALWLISEIIRKTAYKLES</sequence>
<dbReference type="EMBL" id="JAVRBG010000004">
    <property type="protein sequence ID" value="MDT0294185.1"/>
    <property type="molecule type" value="Genomic_DNA"/>
</dbReference>
<organism evidence="1 2">
    <name type="scientific">Mesonia ostreae</name>
    <dbReference type="NCBI Taxonomy" id="861110"/>
    <lineage>
        <taxon>Bacteria</taxon>
        <taxon>Pseudomonadati</taxon>
        <taxon>Bacteroidota</taxon>
        <taxon>Flavobacteriia</taxon>
        <taxon>Flavobacteriales</taxon>
        <taxon>Flavobacteriaceae</taxon>
        <taxon>Mesonia</taxon>
    </lineage>
</organism>
<protein>
    <submittedName>
        <fullName evidence="1">Uncharacterized protein</fullName>
    </submittedName>
</protein>
<dbReference type="RefSeq" id="WP_311401133.1">
    <property type="nucleotide sequence ID" value="NZ_JAVRBG010000004.1"/>
</dbReference>
<comment type="caution">
    <text evidence="1">The sequence shown here is derived from an EMBL/GenBank/DDBJ whole genome shotgun (WGS) entry which is preliminary data.</text>
</comment>
<accession>A0ABU2KHJ9</accession>
<dbReference type="Proteomes" id="UP001182991">
    <property type="component" value="Unassembled WGS sequence"/>
</dbReference>
<keyword evidence="2" id="KW-1185">Reference proteome</keyword>
<proteinExistence type="predicted"/>
<gene>
    <name evidence="1" type="ORF">RLT85_06025</name>
</gene>
<evidence type="ECO:0000313" key="1">
    <source>
        <dbReference type="EMBL" id="MDT0294185.1"/>
    </source>
</evidence>
<name>A0ABU2KHJ9_9FLAO</name>
<reference evidence="2" key="1">
    <citation type="submission" date="2023-07" db="EMBL/GenBank/DDBJ databases">
        <title>Isolating and identifying novel microbial strains from the Mariana Trench.</title>
        <authorList>
            <person name="Fu H."/>
        </authorList>
    </citation>
    <scope>NUCLEOTIDE SEQUENCE [LARGE SCALE GENOMIC DNA]</scope>
    <source>
        <strain evidence="2">T-y2</strain>
    </source>
</reference>